<evidence type="ECO:0000256" key="1">
    <source>
        <dbReference type="SAM" id="MobiDB-lite"/>
    </source>
</evidence>
<keyword evidence="2" id="KW-1133">Transmembrane helix</keyword>
<evidence type="ECO:0008006" key="5">
    <source>
        <dbReference type="Google" id="ProtNLM"/>
    </source>
</evidence>
<dbReference type="PANTHER" id="PTHR23242:SF9">
    <property type="entry name" value="TRANSCRIPTION FACTOR HOXA13"/>
    <property type="match status" value="1"/>
</dbReference>
<feature type="compositionally biased region" description="Polar residues" evidence="1">
    <location>
        <begin position="595"/>
        <end position="604"/>
    </location>
</feature>
<keyword evidence="4" id="KW-1185">Reference proteome</keyword>
<dbReference type="STRING" id="1448315.A0A319CLT3"/>
<dbReference type="PANTHER" id="PTHR23242">
    <property type="entry name" value="TRANSCRIPTION FACTOR HOXA13"/>
    <property type="match status" value="1"/>
</dbReference>
<feature type="region of interest" description="Disordered" evidence="1">
    <location>
        <begin position="692"/>
        <end position="717"/>
    </location>
</feature>
<feature type="region of interest" description="Disordered" evidence="1">
    <location>
        <begin position="564"/>
        <end position="607"/>
    </location>
</feature>
<feature type="compositionally biased region" description="Acidic residues" evidence="1">
    <location>
        <begin position="583"/>
        <end position="594"/>
    </location>
</feature>
<reference evidence="3 4" key="1">
    <citation type="submission" date="2016-12" db="EMBL/GenBank/DDBJ databases">
        <title>The genomes of Aspergillus section Nigri reveals drivers in fungal speciation.</title>
        <authorList>
            <consortium name="DOE Joint Genome Institute"/>
            <person name="Vesth T.C."/>
            <person name="Nybo J."/>
            <person name="Theobald S."/>
            <person name="Brandl J."/>
            <person name="Frisvad J.C."/>
            <person name="Nielsen K.F."/>
            <person name="Lyhne E.K."/>
            <person name="Kogle M.E."/>
            <person name="Kuo A."/>
            <person name="Riley R."/>
            <person name="Clum A."/>
            <person name="Nolan M."/>
            <person name="Lipzen A."/>
            <person name="Salamov A."/>
            <person name="Henrissat B."/>
            <person name="Wiebenga A."/>
            <person name="De Vries R.P."/>
            <person name="Grigoriev I.V."/>
            <person name="Mortensen U.H."/>
            <person name="Andersen M.R."/>
            <person name="Baker S.E."/>
        </authorList>
    </citation>
    <scope>NUCLEOTIDE SEQUENCE [LARGE SCALE GENOMIC DNA]</scope>
    <source>
        <strain evidence="3 4">CBS 121591</strain>
    </source>
</reference>
<evidence type="ECO:0000313" key="4">
    <source>
        <dbReference type="Proteomes" id="UP000248340"/>
    </source>
</evidence>
<keyword evidence="2" id="KW-0812">Transmembrane</keyword>
<gene>
    <name evidence="3" type="ORF">BO82DRAFT_302782</name>
</gene>
<feature type="transmembrane region" description="Helical" evidence="2">
    <location>
        <begin position="37"/>
        <end position="58"/>
    </location>
</feature>
<feature type="compositionally biased region" description="Acidic residues" evidence="1">
    <location>
        <begin position="768"/>
        <end position="778"/>
    </location>
</feature>
<feature type="compositionally biased region" description="Acidic residues" evidence="1">
    <location>
        <begin position="805"/>
        <end position="824"/>
    </location>
</feature>
<organism evidence="3 4">
    <name type="scientific">Aspergillus uvarum CBS 121591</name>
    <dbReference type="NCBI Taxonomy" id="1448315"/>
    <lineage>
        <taxon>Eukaryota</taxon>
        <taxon>Fungi</taxon>
        <taxon>Dikarya</taxon>
        <taxon>Ascomycota</taxon>
        <taxon>Pezizomycotina</taxon>
        <taxon>Eurotiomycetes</taxon>
        <taxon>Eurotiomycetidae</taxon>
        <taxon>Eurotiales</taxon>
        <taxon>Aspergillaceae</taxon>
        <taxon>Aspergillus</taxon>
        <taxon>Aspergillus subgen. Circumdati</taxon>
    </lineage>
</organism>
<name>A0A319CLT3_9EURO</name>
<dbReference type="AlphaFoldDB" id="A0A319CLT3"/>
<feature type="compositionally biased region" description="Polar residues" evidence="1">
    <location>
        <begin position="783"/>
        <end position="795"/>
    </location>
</feature>
<dbReference type="Proteomes" id="UP000248340">
    <property type="component" value="Unassembled WGS sequence"/>
</dbReference>
<protein>
    <recommendedName>
        <fullName evidence="5">Transcription factor hoxa13</fullName>
    </recommendedName>
</protein>
<dbReference type="EMBL" id="KZ821680">
    <property type="protein sequence ID" value="PYH85429.1"/>
    <property type="molecule type" value="Genomic_DNA"/>
</dbReference>
<proteinExistence type="predicted"/>
<feature type="region of interest" description="Disordered" evidence="1">
    <location>
        <begin position="309"/>
        <end position="330"/>
    </location>
</feature>
<dbReference type="GeneID" id="37134879"/>
<accession>A0A319CLT3</accession>
<dbReference type="RefSeq" id="XP_025495629.1">
    <property type="nucleotide sequence ID" value="XM_025632138.1"/>
</dbReference>
<feature type="compositionally biased region" description="Low complexity" evidence="1">
    <location>
        <begin position="696"/>
        <end position="717"/>
    </location>
</feature>
<feature type="region of interest" description="Disordered" evidence="1">
    <location>
        <begin position="749"/>
        <end position="824"/>
    </location>
</feature>
<feature type="compositionally biased region" description="Low complexity" evidence="1">
    <location>
        <begin position="309"/>
        <end position="320"/>
    </location>
</feature>
<evidence type="ECO:0000313" key="3">
    <source>
        <dbReference type="EMBL" id="PYH85429.1"/>
    </source>
</evidence>
<sequence>MGDETMATTKNGFVVEGPSRPVVTVDSRLRQRKRNTIRWTIGLVVRLCIWYALLTPFLRCPSQLSELDGASPRVCKPYLIAQSHLEPHITPYYNAYGAPYVEMARPYVHIVNEKVYTPTSRVVRRGYETYGVPALNKAQLYGQDQWEARVAPHLNAVKDKMKTLYLSEIYPYVQRAEELALPPYRKASGAVRSVFVDYLLPFGAKYQPYIGKTFTSGQDILTTTILPNAQNSWSITIHFIKGTLWPRIASLYWENVEPQLVKIGERLASYREGKGPRNVVDEANASFPDQSVLASSVPGTSSLRTTQYETATTSSTTVVSPPQPTLSAEEQKAQRRERVESDLHAWQEKFAVASKNGLESLEELLQEVVSDYLSRENVDHGEELVTGLEAVVGNEIIALKHHINTLAESLPYEELPKAEKAAQEELLRNLKESAISIRGRAHALREWRNSFENELMRRVHAAVNSTLEVLDNVRDLGFQEVGIRWASMDGVTYKDWARYHALKAEMEDWKDQFIAFGIKHAKVEEAVSAAEETVSRGMVVAEDAAKELARLREVGKWKISAREASDNFDTRSEPPPSLPEPATSEEDTADEISLDETSQTSPETFENHGASAEFTAEQLDIPADVAGTSNLDASDQAAWGVAAAVLSSPKAKEGHLGSEEQEAIEKLISGLLVGKDVEFAEDVMKQLRAIYKTPRPSGASSSVSSSASSLAAPSTPVSVIDDALTTPAATPVDETTPLASVVAEEIASERTVAHAATDVPNPAHEQQESPEDPEDVEAAMESAESQYVSLTSRASDFQPVAVETGVDDSDEQTESMEDDVEAES</sequence>
<keyword evidence="2" id="KW-0472">Membrane</keyword>
<dbReference type="OrthoDB" id="3260408at2759"/>
<evidence type="ECO:0000256" key="2">
    <source>
        <dbReference type="SAM" id="Phobius"/>
    </source>
</evidence>
<dbReference type="VEuPathDB" id="FungiDB:BO82DRAFT_302782"/>